<dbReference type="Proteomes" id="UP000515158">
    <property type="component" value="Unplaced"/>
</dbReference>
<sequence length="114" mass="13311">MRQDVSQEGNLPLEQLTLFGFEEESSSPDSIKEGFQPLQHLFKVVSSYADIIQGYWTCVLFDGWMVAGVYPEFHPWTSTKCEVVWCKYIVVSANEFFYFYLLFWWQGSGFDHGI</sequence>
<proteinExistence type="predicted"/>
<dbReference type="RefSeq" id="XP_034240737.1">
    <property type="nucleotide sequence ID" value="XM_034384846.1"/>
</dbReference>
<evidence type="ECO:0000313" key="2">
    <source>
        <dbReference type="RefSeq" id="XP_034240737.1"/>
    </source>
</evidence>
<organism evidence="2">
    <name type="scientific">Thrips palmi</name>
    <name type="common">Melon thrips</name>
    <dbReference type="NCBI Taxonomy" id="161013"/>
    <lineage>
        <taxon>Eukaryota</taxon>
        <taxon>Metazoa</taxon>
        <taxon>Ecdysozoa</taxon>
        <taxon>Arthropoda</taxon>
        <taxon>Hexapoda</taxon>
        <taxon>Insecta</taxon>
        <taxon>Pterygota</taxon>
        <taxon>Neoptera</taxon>
        <taxon>Paraneoptera</taxon>
        <taxon>Thysanoptera</taxon>
        <taxon>Terebrantia</taxon>
        <taxon>Thripoidea</taxon>
        <taxon>Thripidae</taxon>
        <taxon>Thrips</taxon>
    </lineage>
</organism>
<name>A0A6P8Z2C4_THRPL</name>
<keyword evidence="1" id="KW-1185">Reference proteome</keyword>
<dbReference type="AlphaFoldDB" id="A0A6P8Z2C4"/>
<protein>
    <submittedName>
        <fullName evidence="2">Uncharacterized protein LOC117644982 isoform X2</fullName>
    </submittedName>
</protein>
<dbReference type="GeneID" id="117644982"/>
<evidence type="ECO:0000313" key="1">
    <source>
        <dbReference type="Proteomes" id="UP000515158"/>
    </source>
</evidence>
<reference evidence="2" key="1">
    <citation type="submission" date="2025-08" db="UniProtKB">
        <authorList>
            <consortium name="RefSeq"/>
        </authorList>
    </citation>
    <scope>IDENTIFICATION</scope>
    <source>
        <tissue evidence="2">Total insect</tissue>
    </source>
</reference>
<gene>
    <name evidence="2" type="primary">LOC117644982</name>
</gene>
<accession>A0A6P8Z2C4</accession>